<dbReference type="InterPro" id="IPR003439">
    <property type="entry name" value="ABC_transporter-like_ATP-bd"/>
</dbReference>
<comment type="caution">
    <text evidence="5">The sequence shown here is derived from an EMBL/GenBank/DDBJ whole genome shotgun (WGS) entry which is preliminary data.</text>
</comment>
<dbReference type="SMART" id="SM00382">
    <property type="entry name" value="AAA"/>
    <property type="match status" value="1"/>
</dbReference>
<evidence type="ECO:0000256" key="1">
    <source>
        <dbReference type="ARBA" id="ARBA00022448"/>
    </source>
</evidence>
<dbReference type="GO" id="GO:0015833">
    <property type="term" value="P:peptide transport"/>
    <property type="evidence" value="ECO:0007669"/>
    <property type="project" value="InterPro"/>
</dbReference>
<dbReference type="GO" id="GO:0005524">
    <property type="term" value="F:ATP binding"/>
    <property type="evidence" value="ECO:0007669"/>
    <property type="project" value="UniProtKB-KW"/>
</dbReference>
<dbReference type="InterPro" id="IPR003593">
    <property type="entry name" value="AAA+_ATPase"/>
</dbReference>
<dbReference type="Pfam" id="PF08352">
    <property type="entry name" value="oligo_HPY"/>
    <property type="match status" value="1"/>
</dbReference>
<evidence type="ECO:0000256" key="2">
    <source>
        <dbReference type="ARBA" id="ARBA00022741"/>
    </source>
</evidence>
<evidence type="ECO:0000313" key="6">
    <source>
        <dbReference type="Proteomes" id="UP000240481"/>
    </source>
</evidence>
<dbReference type="InterPro" id="IPR050319">
    <property type="entry name" value="ABC_transp_ATP-bind"/>
</dbReference>
<dbReference type="CDD" id="cd03257">
    <property type="entry name" value="ABC_NikE_OppD_transporters"/>
    <property type="match status" value="1"/>
</dbReference>
<evidence type="ECO:0000256" key="3">
    <source>
        <dbReference type="ARBA" id="ARBA00022840"/>
    </source>
</evidence>
<dbReference type="PROSITE" id="PS50893">
    <property type="entry name" value="ABC_TRANSPORTER_2"/>
    <property type="match status" value="1"/>
</dbReference>
<dbReference type="PROSITE" id="PS00211">
    <property type="entry name" value="ABC_TRANSPORTER_1"/>
    <property type="match status" value="1"/>
</dbReference>
<dbReference type="Pfam" id="PF00005">
    <property type="entry name" value="ABC_tran"/>
    <property type="match status" value="1"/>
</dbReference>
<keyword evidence="2" id="KW-0547">Nucleotide-binding</keyword>
<name>A0A2T3P6W7_9GAMM</name>
<dbReference type="AlphaFoldDB" id="A0A2T3P6W7"/>
<dbReference type="InterPro" id="IPR027417">
    <property type="entry name" value="P-loop_NTPase"/>
</dbReference>
<evidence type="ECO:0000259" key="4">
    <source>
        <dbReference type="PROSITE" id="PS50893"/>
    </source>
</evidence>
<dbReference type="Gene3D" id="3.40.50.300">
    <property type="entry name" value="P-loop containing nucleotide triphosphate hydrolases"/>
    <property type="match status" value="1"/>
</dbReference>
<dbReference type="Proteomes" id="UP000240481">
    <property type="component" value="Unassembled WGS sequence"/>
</dbReference>
<dbReference type="PANTHER" id="PTHR43776">
    <property type="entry name" value="TRANSPORT ATP-BINDING PROTEIN"/>
    <property type="match status" value="1"/>
</dbReference>
<dbReference type="GO" id="GO:0016887">
    <property type="term" value="F:ATP hydrolysis activity"/>
    <property type="evidence" value="ECO:0007669"/>
    <property type="project" value="InterPro"/>
</dbReference>
<dbReference type="OrthoDB" id="9784450at2"/>
<keyword evidence="1" id="KW-0813">Transport</keyword>
<dbReference type="PANTHER" id="PTHR43776:SF8">
    <property type="entry name" value="ABC TRANSPORTER, ATP-BINDING PROTEIN"/>
    <property type="match status" value="1"/>
</dbReference>
<dbReference type="EMBL" id="PYLZ01000005">
    <property type="protein sequence ID" value="PSW24402.1"/>
    <property type="molecule type" value="Genomic_DNA"/>
</dbReference>
<proteinExistence type="predicted"/>
<dbReference type="SUPFAM" id="SSF52540">
    <property type="entry name" value="P-loop containing nucleoside triphosphate hydrolases"/>
    <property type="match status" value="1"/>
</dbReference>
<protein>
    <submittedName>
        <fullName evidence="5">ABC transporter ATP-binding protein</fullName>
    </submittedName>
</protein>
<keyword evidence="3 5" id="KW-0067">ATP-binding</keyword>
<dbReference type="InterPro" id="IPR017871">
    <property type="entry name" value="ABC_transporter-like_CS"/>
</dbReference>
<dbReference type="RefSeq" id="WP_107302701.1">
    <property type="nucleotide sequence ID" value="NZ_AP024853.1"/>
</dbReference>
<reference evidence="5 6" key="1">
    <citation type="submission" date="2018-01" db="EMBL/GenBank/DDBJ databases">
        <title>Whole genome sequencing of Histamine producing bacteria.</title>
        <authorList>
            <person name="Butler K."/>
        </authorList>
    </citation>
    <scope>NUCLEOTIDE SEQUENCE [LARGE SCALE GENOMIC DNA]</scope>
    <source>
        <strain evidence="5 6">DSM 24669</strain>
    </source>
</reference>
<gene>
    <name evidence="5" type="ORF">C9I94_10180</name>
</gene>
<dbReference type="GO" id="GO:0055085">
    <property type="term" value="P:transmembrane transport"/>
    <property type="evidence" value="ECO:0007669"/>
    <property type="project" value="UniProtKB-ARBA"/>
</dbReference>
<dbReference type="InterPro" id="IPR013563">
    <property type="entry name" value="Oligopep_ABC_C"/>
</dbReference>
<organism evidence="5 6">
    <name type="scientific">Photobacterium swingsii</name>
    <dbReference type="NCBI Taxonomy" id="680026"/>
    <lineage>
        <taxon>Bacteria</taxon>
        <taxon>Pseudomonadati</taxon>
        <taxon>Pseudomonadota</taxon>
        <taxon>Gammaproteobacteria</taxon>
        <taxon>Vibrionales</taxon>
        <taxon>Vibrionaceae</taxon>
        <taxon>Photobacterium</taxon>
    </lineage>
</organism>
<keyword evidence="6" id="KW-1185">Reference proteome</keyword>
<evidence type="ECO:0000313" key="5">
    <source>
        <dbReference type="EMBL" id="PSW24402.1"/>
    </source>
</evidence>
<sequence>MSQVIAGNSSNHDEQPIIEVKNITKEFIAGGGFGSSEIFRALDDISFNLYKGRTLALVGESGCGKSTCARLITKVHDVTDGEILFKGQNIQSLQSRKDILDYRGKVQMIFQDPFGSLNPTHTIKHHLTRPLMIHNQVANQSEVEDRLKELLDLVELPYSDLEKYPHQLSGGQRQRINLARAIAVGAEVILADEPTSMLDVSIRLGVLNLMKEMKDKMGIGFLYITHDLATAHYVAEETAVMYRGRIVEWGDTRSILRNPQHPYTRLLISAVPDPDLPFHQLLESEPDYSVSADKIRQLSLKSVEGFQKVGDNHYVANWDAAQIPTSAHTDKEQVA</sequence>
<accession>A0A2T3P6W7</accession>
<feature type="domain" description="ABC transporter" evidence="4">
    <location>
        <begin position="18"/>
        <end position="268"/>
    </location>
</feature>